<accession>J2EWY9</accession>
<organism evidence="2">
    <name type="scientific">Pseudomonas fluorescens (strain Q2-87)</name>
    <dbReference type="NCBI Taxonomy" id="1038922"/>
    <lineage>
        <taxon>Bacteria</taxon>
        <taxon>Pseudomonadati</taxon>
        <taxon>Pseudomonadota</taxon>
        <taxon>Gammaproteobacteria</taxon>
        <taxon>Pseudomonadales</taxon>
        <taxon>Pseudomonadaceae</taxon>
        <taxon>Pseudomonas</taxon>
    </lineage>
</organism>
<dbReference type="PATRIC" id="fig|1038922.3.peg.993"/>
<dbReference type="Proteomes" id="UP000007289">
    <property type="component" value="Chromosome"/>
</dbReference>
<dbReference type="eggNOG" id="COG0210">
    <property type="taxonomic scope" value="Bacteria"/>
</dbReference>
<reference evidence="2" key="1">
    <citation type="journal article" date="2012" name="PLoS Genet.">
        <title>Comparative Genomics of Plant-Associated Pseudomonas spp.: Insights into Diversity and Inheritance of Traits Involved in Multitrophic Interactions.</title>
        <authorList>
            <person name="Loper J.E."/>
            <person name="Hassan K.A."/>
            <person name="Mavrodi D.V."/>
            <person name="Davis E.W.II."/>
            <person name="Lim C.K."/>
            <person name="Shaffer B.T."/>
            <person name="Elbourne L.D."/>
            <person name="Stockwell V.O."/>
            <person name="Hartney S.L."/>
            <person name="Breakwell K."/>
            <person name="Henkels M.D."/>
            <person name="Tetu S.G."/>
            <person name="Rangel L.I."/>
            <person name="Kidarsa T.A."/>
            <person name="Wilson N.L."/>
            <person name="van de Mortel J.E."/>
            <person name="Song C."/>
            <person name="Blumhagen R."/>
            <person name="Radune D."/>
            <person name="Hostetler J.B."/>
            <person name="Brinkac L.M."/>
            <person name="Durkin A.S."/>
            <person name="Kluepfel D.A."/>
            <person name="Wechter W.P."/>
            <person name="Anderson A.J."/>
            <person name="Kim Y.C."/>
            <person name="Pierson L.S.III."/>
            <person name="Pierson E.A."/>
            <person name="Lindow S.E."/>
            <person name="Kobayashi D.Y."/>
            <person name="Raaijmakers J.M."/>
            <person name="Weller D.M."/>
            <person name="Thomashow L.S."/>
            <person name="Allen A.E."/>
            <person name="Paulsen I.T."/>
        </authorList>
    </citation>
    <scope>NUCLEOTIDE SEQUENCE [LARGE SCALE GENOMIC DNA]</scope>
    <source>
        <strain evidence="2">Q2-87</strain>
    </source>
</reference>
<dbReference type="InterPro" id="IPR000212">
    <property type="entry name" value="DNA_helicase_UvrD/REP"/>
</dbReference>
<evidence type="ECO:0000313" key="2">
    <source>
        <dbReference type="EMBL" id="EJL01048.1"/>
    </source>
</evidence>
<dbReference type="Gene3D" id="3.40.50.300">
    <property type="entry name" value="P-loop containing nucleotide triphosphate hydrolases"/>
    <property type="match status" value="1"/>
</dbReference>
<dbReference type="RefSeq" id="WP_003185199.1">
    <property type="nucleotide sequence ID" value="NZ_CM001558.1"/>
</dbReference>
<dbReference type="GO" id="GO:0005524">
    <property type="term" value="F:ATP binding"/>
    <property type="evidence" value="ECO:0007669"/>
    <property type="project" value="InterPro"/>
</dbReference>
<dbReference type="SUPFAM" id="SSF52540">
    <property type="entry name" value="P-loop containing nucleoside triphosphate hydrolases"/>
    <property type="match status" value="1"/>
</dbReference>
<sequence length="344" mass="39459">MDKRVMFAVAGSGKTTLLVHRLSLEKRALIVTYTDNNYRHLRNSIIKRFGHVPKNINLLSYFTFLHSFCYRPLLQVHLETRGISFRTPPPRTLKLKRDDMAYYASKSGSLYHGRLAKLVESAGAIPDVIARMERFYDEFYVDEIQDLAGHDFNLLMALAKAKIEMLFVGDFYQHTFDTSRDGNVNSSLHAEIGKYERHFQKAGIIIDKETLSRSWRCGVTVCDFIRANLGIDMRSQYTYETDIISLANQADANAVHADASVVKLFYQEHYKYGCVSNNWGASKGLDHYNDVCVVLGATHWKNYEKLSLGELPPQTKNKLYVAISRTRGKLYLVPERLFKSFKTV</sequence>
<dbReference type="GO" id="GO:0043138">
    <property type="term" value="F:3'-5' DNA helicase activity"/>
    <property type="evidence" value="ECO:0007669"/>
    <property type="project" value="TreeGrafter"/>
</dbReference>
<dbReference type="EMBL" id="AGBM01000001">
    <property type="protein sequence ID" value="EJL01048.1"/>
    <property type="molecule type" value="Genomic_DNA"/>
</dbReference>
<protein>
    <recommendedName>
        <fullName evidence="1">DNA 3'-5' helicase II</fullName>
    </recommendedName>
</protein>
<proteinExistence type="predicted"/>
<name>J2EWY9_PSEFQ</name>
<evidence type="ECO:0000256" key="1">
    <source>
        <dbReference type="ARBA" id="ARBA00034923"/>
    </source>
</evidence>
<dbReference type="PANTHER" id="PTHR11070">
    <property type="entry name" value="UVRD / RECB / PCRA DNA HELICASE FAMILY MEMBER"/>
    <property type="match status" value="1"/>
</dbReference>
<dbReference type="HOGENOM" id="CLU_064676_1_0_6"/>
<dbReference type="PANTHER" id="PTHR11070:SF2">
    <property type="entry name" value="ATP-DEPENDENT DNA HELICASE SRS2"/>
    <property type="match status" value="1"/>
</dbReference>
<dbReference type="InterPro" id="IPR027417">
    <property type="entry name" value="P-loop_NTPase"/>
</dbReference>
<dbReference type="AlphaFoldDB" id="J2EWY9"/>
<dbReference type="GO" id="GO:0000725">
    <property type="term" value="P:recombinational repair"/>
    <property type="evidence" value="ECO:0007669"/>
    <property type="project" value="TreeGrafter"/>
</dbReference>
<comment type="caution">
    <text evidence="2">The sequence shown here is derived from an EMBL/GenBank/DDBJ whole genome shotgun (WGS) entry which is preliminary data.</text>
</comment>
<dbReference type="GO" id="GO:0003677">
    <property type="term" value="F:DNA binding"/>
    <property type="evidence" value="ECO:0007669"/>
    <property type="project" value="InterPro"/>
</dbReference>
<gene>
    <name evidence="2" type="ORF">PflQ2_4517</name>
</gene>